<dbReference type="STRING" id="411684.HPDFL43_18037"/>
<dbReference type="Pfam" id="PF03693">
    <property type="entry name" value="ParD_antitoxin"/>
    <property type="match status" value="1"/>
</dbReference>
<dbReference type="RefSeq" id="WP_007199351.1">
    <property type="nucleotide sequence ID" value="NZ_CM002917.1"/>
</dbReference>
<dbReference type="PANTHER" id="PTHR36582">
    <property type="entry name" value="ANTITOXIN PARD"/>
    <property type="match status" value="1"/>
</dbReference>
<dbReference type="GO" id="GO:0006355">
    <property type="term" value="P:regulation of DNA-templated transcription"/>
    <property type="evidence" value="ECO:0007669"/>
    <property type="project" value="InterPro"/>
</dbReference>
<comment type="caution">
    <text evidence="3">The sequence shown here is derived from an EMBL/GenBank/DDBJ whole genome shotgun (WGS) entry which is preliminary data.</text>
</comment>
<dbReference type="PANTHER" id="PTHR36582:SF2">
    <property type="entry name" value="ANTITOXIN PARD"/>
    <property type="match status" value="1"/>
</dbReference>
<dbReference type="EMBL" id="ABIA03000005">
    <property type="protein sequence ID" value="EDQ35120.1"/>
    <property type="molecule type" value="Genomic_DNA"/>
</dbReference>
<evidence type="ECO:0000256" key="1">
    <source>
        <dbReference type="ARBA" id="ARBA00008580"/>
    </source>
</evidence>
<proteinExistence type="inferred from homology"/>
<dbReference type="NCBIfam" id="TIGR02606">
    <property type="entry name" value="antidote_CC2985"/>
    <property type="match status" value="1"/>
</dbReference>
<dbReference type="eggNOG" id="COG3609">
    <property type="taxonomic scope" value="Bacteria"/>
</dbReference>
<dbReference type="HOGENOM" id="CLU_144805_1_0_5"/>
<keyword evidence="2" id="KW-1277">Toxin-antitoxin system</keyword>
<dbReference type="InterPro" id="IPR038296">
    <property type="entry name" value="ParD_sf"/>
</dbReference>
<evidence type="ECO:0000313" key="4">
    <source>
        <dbReference type="Proteomes" id="UP000004291"/>
    </source>
</evidence>
<reference evidence="3 4" key="2">
    <citation type="submission" date="2012-06" db="EMBL/GenBank/DDBJ databases">
        <authorList>
            <person name="Fiebig A."/>
        </authorList>
    </citation>
    <scope>NUCLEOTIDE SEQUENCE [LARGE SCALE GENOMIC DNA]</scope>
    <source>
        <strain evidence="3 4">DFL-43</strain>
    </source>
</reference>
<organism evidence="3 4">
    <name type="scientific">Hoeflea phototrophica (strain DSM 17068 / NCIMB 14078 / DFL-43)</name>
    <dbReference type="NCBI Taxonomy" id="411684"/>
    <lineage>
        <taxon>Bacteria</taxon>
        <taxon>Pseudomonadati</taxon>
        <taxon>Pseudomonadota</taxon>
        <taxon>Alphaproteobacteria</taxon>
        <taxon>Hyphomicrobiales</taxon>
        <taxon>Rhizobiaceae</taxon>
        <taxon>Hoeflea</taxon>
    </lineage>
</organism>
<reference evidence="3 4" key="1">
    <citation type="submission" date="2007-10" db="EMBL/GenBank/DDBJ databases">
        <authorList>
            <person name="Wagner-Dobler I."/>
            <person name="Ferriera S."/>
            <person name="Johnson J."/>
            <person name="Kravitz S."/>
            <person name="Beeson K."/>
            <person name="Sutton G."/>
            <person name="Rogers Y.-H."/>
            <person name="Friedman R."/>
            <person name="Frazier M."/>
            <person name="Venter J.C."/>
        </authorList>
    </citation>
    <scope>NUCLEOTIDE SEQUENCE [LARGE SCALE GENOMIC DNA]</scope>
    <source>
        <strain evidence="3 4">DFL-43</strain>
    </source>
</reference>
<evidence type="ECO:0000313" key="3">
    <source>
        <dbReference type="EMBL" id="EDQ35120.1"/>
    </source>
</evidence>
<gene>
    <name evidence="3" type="ORF">HPDFL43_18037</name>
</gene>
<dbReference type="SUPFAM" id="SSF47598">
    <property type="entry name" value="Ribbon-helix-helix"/>
    <property type="match status" value="1"/>
</dbReference>
<dbReference type="InterPro" id="IPR022789">
    <property type="entry name" value="ParD"/>
</dbReference>
<evidence type="ECO:0000256" key="2">
    <source>
        <dbReference type="ARBA" id="ARBA00022649"/>
    </source>
</evidence>
<sequence>MANVKKSYVVGDRYEAFIAEKVASGRFNNASEVVRAGLRMLEDYETRLVETRALVDIADAEIAAGEGIEYAGGQDITDEIVKRGMVRLSQKD</sequence>
<dbReference type="Gene3D" id="6.10.10.120">
    <property type="entry name" value="Antitoxin ParD1-like"/>
    <property type="match status" value="1"/>
</dbReference>
<dbReference type="AlphaFoldDB" id="A9CTX3"/>
<accession>A9CTX3</accession>
<dbReference type="OrthoDB" id="9815501at2"/>
<keyword evidence="4" id="KW-1185">Reference proteome</keyword>
<dbReference type="InterPro" id="IPR010985">
    <property type="entry name" value="Ribbon_hlx_hlx"/>
</dbReference>
<name>A9CTX3_HOEPD</name>
<comment type="similarity">
    <text evidence="1">Belongs to the ParD antitoxin family.</text>
</comment>
<protein>
    <submittedName>
        <fullName evidence="3">Putative addiction module antidote protein, CC2985 family</fullName>
    </submittedName>
</protein>
<dbReference type="Proteomes" id="UP000004291">
    <property type="component" value="Chromosome"/>
</dbReference>